<dbReference type="GO" id="GO:0019878">
    <property type="term" value="P:lysine biosynthetic process via aminoadipic acid"/>
    <property type="evidence" value="ECO:0000318"/>
    <property type="project" value="GO_Central"/>
</dbReference>
<dbReference type="Pfam" id="PF22624">
    <property type="entry name" value="AASDHPPT_N"/>
    <property type="match status" value="1"/>
</dbReference>
<evidence type="ECO:0000313" key="5">
    <source>
        <dbReference type="EMBL" id="EEB06894.2"/>
    </source>
</evidence>
<evidence type="ECO:0000313" key="6">
    <source>
        <dbReference type="JaponicusDB" id="SJAG_01955"/>
    </source>
</evidence>
<accession>B6JZC6</accession>
<dbReference type="PANTHER" id="PTHR12215:SF10">
    <property type="entry name" value="L-AMINOADIPATE-SEMIALDEHYDE DEHYDROGENASE-PHOSPHOPANTETHEINYL TRANSFERASE"/>
    <property type="match status" value="1"/>
</dbReference>
<proteinExistence type="predicted"/>
<dbReference type="EMBL" id="KE651168">
    <property type="protein sequence ID" value="EEB06894.2"/>
    <property type="molecule type" value="Genomic_DNA"/>
</dbReference>
<evidence type="ECO:0000313" key="7">
    <source>
        <dbReference type="Proteomes" id="UP000001744"/>
    </source>
</evidence>
<evidence type="ECO:0000256" key="2">
    <source>
        <dbReference type="ARBA" id="ARBA00022679"/>
    </source>
</evidence>
<dbReference type="GO" id="GO:0005829">
    <property type="term" value="C:cytosol"/>
    <property type="evidence" value="ECO:0000318"/>
    <property type="project" value="GO_Central"/>
</dbReference>
<dbReference type="Gene3D" id="3.90.470.20">
    <property type="entry name" value="4'-phosphopantetheinyl transferase domain"/>
    <property type="match status" value="2"/>
</dbReference>
<dbReference type="VEuPathDB" id="FungiDB:SJAG_01955"/>
<reference evidence="5 7" key="1">
    <citation type="journal article" date="2011" name="Science">
        <title>Comparative functional genomics of the fission yeasts.</title>
        <authorList>
            <person name="Rhind N."/>
            <person name="Chen Z."/>
            <person name="Yassour M."/>
            <person name="Thompson D.A."/>
            <person name="Haas B.J."/>
            <person name="Habib N."/>
            <person name="Wapinski I."/>
            <person name="Roy S."/>
            <person name="Lin M.F."/>
            <person name="Heiman D.I."/>
            <person name="Young S.K."/>
            <person name="Furuya K."/>
            <person name="Guo Y."/>
            <person name="Pidoux A."/>
            <person name="Chen H.M."/>
            <person name="Robbertse B."/>
            <person name="Goldberg J.M."/>
            <person name="Aoki K."/>
            <person name="Bayne E.H."/>
            <person name="Berlin A.M."/>
            <person name="Desjardins C.A."/>
            <person name="Dobbs E."/>
            <person name="Dukaj L."/>
            <person name="Fan L."/>
            <person name="FitzGerald M.G."/>
            <person name="French C."/>
            <person name="Gujja S."/>
            <person name="Hansen K."/>
            <person name="Keifenheim D."/>
            <person name="Levin J.Z."/>
            <person name="Mosher R.A."/>
            <person name="Mueller C.A."/>
            <person name="Pfiffner J."/>
            <person name="Priest M."/>
            <person name="Russ C."/>
            <person name="Smialowska A."/>
            <person name="Swoboda P."/>
            <person name="Sykes S.M."/>
            <person name="Vaughn M."/>
            <person name="Vengrova S."/>
            <person name="Yoder R."/>
            <person name="Zeng Q."/>
            <person name="Allshire R."/>
            <person name="Baulcombe D."/>
            <person name="Birren B.W."/>
            <person name="Brown W."/>
            <person name="Ekwall K."/>
            <person name="Kellis M."/>
            <person name="Leatherwood J."/>
            <person name="Levin H."/>
            <person name="Margalit H."/>
            <person name="Martienssen R."/>
            <person name="Nieduszynski C.A."/>
            <person name="Spatafora J.W."/>
            <person name="Friedman N."/>
            <person name="Dalgaard J.Z."/>
            <person name="Baumann P."/>
            <person name="Niki H."/>
            <person name="Regev A."/>
            <person name="Nusbaum C."/>
        </authorList>
    </citation>
    <scope>NUCLEOTIDE SEQUENCE [LARGE SCALE GENOMIC DNA]</scope>
    <source>
        <strain evidence="7">yFS275 / FY16936</strain>
    </source>
</reference>
<dbReference type="Proteomes" id="UP000001744">
    <property type="component" value="Unassembled WGS sequence"/>
</dbReference>
<dbReference type="STRING" id="402676.B6JZC6"/>
<name>B6JZC6_SCHJY</name>
<dbReference type="InterPro" id="IPR008278">
    <property type="entry name" value="4-PPantetheinyl_Trfase_dom"/>
</dbReference>
<evidence type="ECO:0000259" key="3">
    <source>
        <dbReference type="Pfam" id="PF01648"/>
    </source>
</evidence>
<dbReference type="InterPro" id="IPR055066">
    <property type="entry name" value="AASDHPPT_N"/>
</dbReference>
<protein>
    <recommendedName>
        <fullName evidence="1">holo-[acyl-carrier-protein] synthase</fullName>
        <ecNumber evidence="1">2.7.8.7</ecNumber>
    </recommendedName>
</protein>
<feature type="domain" description="4'-phosphopantetheinyl transferase N-terminal" evidence="4">
    <location>
        <begin position="35"/>
        <end position="117"/>
    </location>
</feature>
<dbReference type="OrthoDB" id="26719at2759"/>
<dbReference type="JaponicusDB" id="SJAG_01955">
    <property type="gene designation" value="lys7"/>
</dbReference>
<organism evidence="5 7">
    <name type="scientific">Schizosaccharomyces japonicus (strain yFS275 / FY16936)</name>
    <name type="common">Fission yeast</name>
    <dbReference type="NCBI Taxonomy" id="402676"/>
    <lineage>
        <taxon>Eukaryota</taxon>
        <taxon>Fungi</taxon>
        <taxon>Dikarya</taxon>
        <taxon>Ascomycota</taxon>
        <taxon>Taphrinomycotina</taxon>
        <taxon>Schizosaccharomycetes</taxon>
        <taxon>Schizosaccharomycetales</taxon>
        <taxon>Schizosaccharomycetaceae</taxon>
        <taxon>Schizosaccharomyces</taxon>
    </lineage>
</organism>
<dbReference type="EC" id="2.7.8.7" evidence="1"/>
<dbReference type="GO" id="GO:0000287">
    <property type="term" value="F:magnesium ion binding"/>
    <property type="evidence" value="ECO:0007669"/>
    <property type="project" value="InterPro"/>
</dbReference>
<dbReference type="AlphaFoldDB" id="B6JZC6"/>
<dbReference type="GeneID" id="7049950"/>
<dbReference type="eggNOG" id="KOG0945">
    <property type="taxonomic scope" value="Eukaryota"/>
</dbReference>
<dbReference type="GO" id="GO:0008897">
    <property type="term" value="F:holo-[acyl-carrier-protein] synthase activity"/>
    <property type="evidence" value="ECO:0000318"/>
    <property type="project" value="GO_Central"/>
</dbReference>
<keyword evidence="2 5" id="KW-0808">Transferase</keyword>
<dbReference type="SUPFAM" id="SSF56214">
    <property type="entry name" value="4'-phosphopantetheinyl transferase"/>
    <property type="match status" value="2"/>
</dbReference>
<feature type="domain" description="4'-phosphopantetheinyl transferase" evidence="3">
    <location>
        <begin position="133"/>
        <end position="223"/>
    </location>
</feature>
<sequence length="285" mass="31707">MNEELAMPSETDSVKLYVLDTSKMSYTKSMQCLLSPSMFTPSERARIGRFYFAKDAMLAIASIYIQKRVVSEAIGCPISEVGLSKTASGRPFSAKATRASSYFDYNVSHHGSLVVCVCGWLNGLRGTRETGPGIGVDVMLCEPLYDGPWMEDLRDAFHPSEWETIQTSHNPTQTLFMIWTCKEAVLKATGIGIVVDLTTVLVQISQPDQLEDSPHSLQQTVAASVNFQGREWSVTIVQLKHTTAAAKKTYLLAYTIPSNCRSINPQVHYLQEFPKDLFIEPKEHS</sequence>
<gene>
    <name evidence="6" type="primary">lys7</name>
    <name evidence="5" type="ORF">SJAG_01955</name>
</gene>
<dbReference type="InterPro" id="IPR037143">
    <property type="entry name" value="4-PPantetheinyl_Trfase_dom_sf"/>
</dbReference>
<dbReference type="RefSeq" id="XP_002173187.2">
    <property type="nucleotide sequence ID" value="XM_002173151.2"/>
</dbReference>
<dbReference type="OMA" id="MNEELAM"/>
<dbReference type="HOGENOM" id="CLU_977144_0_0_1"/>
<dbReference type="Pfam" id="PF01648">
    <property type="entry name" value="ACPS"/>
    <property type="match status" value="1"/>
</dbReference>
<dbReference type="InterPro" id="IPR050559">
    <property type="entry name" value="P-Pant_transferase_sf"/>
</dbReference>
<evidence type="ECO:0000259" key="4">
    <source>
        <dbReference type="Pfam" id="PF22624"/>
    </source>
</evidence>
<dbReference type="PANTHER" id="PTHR12215">
    <property type="entry name" value="PHOSPHOPANTETHEINE TRANSFERASE"/>
    <property type="match status" value="1"/>
</dbReference>
<evidence type="ECO:0000256" key="1">
    <source>
        <dbReference type="ARBA" id="ARBA00013172"/>
    </source>
</evidence>
<keyword evidence="7" id="KW-1185">Reference proteome</keyword>